<accession>A0AC34G7X8</accession>
<reference evidence="2" key="1">
    <citation type="submission" date="2022-11" db="UniProtKB">
        <authorList>
            <consortium name="WormBaseParasite"/>
        </authorList>
    </citation>
    <scope>IDENTIFICATION</scope>
</reference>
<sequence length="234" mass="25602">MGILESMKNAFKLAEQEERERQGERDTDDAIPVNVSENVGGYGEENQSSSNSLKIITTKNPLEEATTTSTNLVTKNNGYVDGIDESLKSNLQTSEIETEKITNLLKNIYDNIKTGSETNSDATISVNQKTSTEISVKNLYKSSTITAKNSASDKNYSDLLKMKNIIFIESPEDEQKCIGDPGEPGTNKFQIMKKMKRAQFLGNDGYDGIDGLPGLDGLTGIDGEKVTYGDICNC</sequence>
<evidence type="ECO:0000313" key="1">
    <source>
        <dbReference type="Proteomes" id="UP000887579"/>
    </source>
</evidence>
<organism evidence="1 2">
    <name type="scientific">Panagrolaimus sp. ES5</name>
    <dbReference type="NCBI Taxonomy" id="591445"/>
    <lineage>
        <taxon>Eukaryota</taxon>
        <taxon>Metazoa</taxon>
        <taxon>Ecdysozoa</taxon>
        <taxon>Nematoda</taxon>
        <taxon>Chromadorea</taxon>
        <taxon>Rhabditida</taxon>
        <taxon>Tylenchina</taxon>
        <taxon>Panagrolaimomorpha</taxon>
        <taxon>Panagrolaimoidea</taxon>
        <taxon>Panagrolaimidae</taxon>
        <taxon>Panagrolaimus</taxon>
    </lineage>
</organism>
<name>A0AC34G7X8_9BILA</name>
<protein>
    <submittedName>
        <fullName evidence="2">Uncharacterized protein</fullName>
    </submittedName>
</protein>
<proteinExistence type="predicted"/>
<dbReference type="Proteomes" id="UP000887579">
    <property type="component" value="Unplaced"/>
</dbReference>
<evidence type="ECO:0000313" key="2">
    <source>
        <dbReference type="WBParaSite" id="ES5_v2.g25829.t1"/>
    </source>
</evidence>
<dbReference type="WBParaSite" id="ES5_v2.g25829.t1">
    <property type="protein sequence ID" value="ES5_v2.g25829.t1"/>
    <property type="gene ID" value="ES5_v2.g25829"/>
</dbReference>